<evidence type="ECO:0000256" key="1">
    <source>
        <dbReference type="SAM" id="MobiDB-lite"/>
    </source>
</evidence>
<evidence type="ECO:0000313" key="3">
    <source>
        <dbReference type="EMBL" id="ABK22641.1"/>
    </source>
</evidence>
<dbReference type="EMBL" id="EF083291">
    <property type="protein sequence ID" value="ABK22641.1"/>
    <property type="molecule type" value="mRNA"/>
</dbReference>
<feature type="transmembrane region" description="Helical" evidence="2">
    <location>
        <begin position="20"/>
        <end position="46"/>
    </location>
</feature>
<dbReference type="AlphaFoldDB" id="A9NPT0"/>
<evidence type="ECO:0000256" key="2">
    <source>
        <dbReference type="SAM" id="Phobius"/>
    </source>
</evidence>
<feature type="region of interest" description="Disordered" evidence="1">
    <location>
        <begin position="64"/>
        <end position="95"/>
    </location>
</feature>
<proteinExistence type="evidence at transcript level"/>
<organism evidence="3">
    <name type="scientific">Picea sitchensis</name>
    <name type="common">Sitka spruce</name>
    <name type="synonym">Pinus sitchensis</name>
    <dbReference type="NCBI Taxonomy" id="3332"/>
    <lineage>
        <taxon>Eukaryota</taxon>
        <taxon>Viridiplantae</taxon>
        <taxon>Streptophyta</taxon>
        <taxon>Embryophyta</taxon>
        <taxon>Tracheophyta</taxon>
        <taxon>Spermatophyta</taxon>
        <taxon>Pinopsida</taxon>
        <taxon>Pinidae</taxon>
        <taxon>Conifers I</taxon>
        <taxon>Pinales</taxon>
        <taxon>Pinaceae</taxon>
        <taxon>Picea</taxon>
    </lineage>
</organism>
<dbReference type="PANTHER" id="PTHR33264">
    <property type="entry name" value="EXPRESSED PROTEIN"/>
    <property type="match status" value="1"/>
</dbReference>
<dbReference type="OMA" id="HNESFLM"/>
<reference evidence="3" key="1">
    <citation type="journal article" date="2008" name="BMC Genomics">
        <title>A conifer genomics resource of 200,000 spruce (Picea spp.) ESTs and 6,464 high-quality, sequence-finished full-length cDNAs for Sitka spruce (Picea sitchensis).</title>
        <authorList>
            <person name="Ralph S.G."/>
            <person name="Chun H.J."/>
            <person name="Kolosova N."/>
            <person name="Cooper D."/>
            <person name="Oddy C."/>
            <person name="Ritland C.E."/>
            <person name="Kirkpatrick R."/>
            <person name="Moore R."/>
            <person name="Barber S."/>
            <person name="Holt R.A."/>
            <person name="Jones S.J."/>
            <person name="Marra M.A."/>
            <person name="Douglas C.J."/>
            <person name="Ritland K."/>
            <person name="Bohlmann J."/>
        </authorList>
    </citation>
    <scope>NUCLEOTIDE SEQUENCE</scope>
    <source>
        <tissue evidence="3">Bark</tissue>
    </source>
</reference>
<keyword evidence="2" id="KW-0812">Transmembrane</keyword>
<keyword evidence="2" id="KW-1133">Transmembrane helix</keyword>
<sequence>MKLASSEHFHIMSRGIGEVAGGTTAAFAAVCCCPCVLVPLTALAFVKLPAGLCKKTVKKIRRKVEAKKRLQRKPPNDKEESMREEPPVASSRDEVLGSSDAYGVVNVKIVVTRISTEQCWEEVMGKSYVGFWRNYSV</sequence>
<name>A9NPT0_PICSI</name>
<keyword evidence="2" id="KW-0472">Membrane</keyword>
<accession>A9NPT0</accession>
<feature type="compositionally biased region" description="Basic and acidic residues" evidence="1">
    <location>
        <begin position="74"/>
        <end position="95"/>
    </location>
</feature>
<protein>
    <submittedName>
        <fullName evidence="3">Uncharacterized protein</fullName>
    </submittedName>
</protein>
<dbReference type="PANTHER" id="PTHR33264:SF69">
    <property type="entry name" value="WRKY DOMAIN-CONTAINING PROTEIN"/>
    <property type="match status" value="1"/>
</dbReference>